<organism evidence="6 7">
    <name type="scientific">Lancefieldella parvula</name>
    <dbReference type="NCBI Taxonomy" id="1382"/>
    <lineage>
        <taxon>Bacteria</taxon>
        <taxon>Bacillati</taxon>
        <taxon>Actinomycetota</taxon>
        <taxon>Coriobacteriia</taxon>
        <taxon>Coriobacteriales</taxon>
        <taxon>Atopobiaceae</taxon>
        <taxon>Lancefieldella</taxon>
    </lineage>
</organism>
<reference evidence="6" key="1">
    <citation type="submission" date="2020-04" db="EMBL/GenBank/DDBJ databases">
        <title>Deep metagenomics examines the oral microbiome during advanced dental caries in children, revealing novel taxa and co-occurrences with host molecules.</title>
        <authorList>
            <person name="Baker J.L."/>
            <person name="Morton J.T."/>
            <person name="Dinis M."/>
            <person name="Alvarez R."/>
            <person name="Tran N.C."/>
            <person name="Knight R."/>
            <person name="Edlund A."/>
        </authorList>
    </citation>
    <scope>NUCLEOTIDE SEQUENCE</scope>
    <source>
        <strain evidence="6">JCVI_22A_bin.2</strain>
    </source>
</reference>
<dbReference type="GO" id="GO:0005829">
    <property type="term" value="C:cytosol"/>
    <property type="evidence" value="ECO:0007669"/>
    <property type="project" value="TreeGrafter"/>
</dbReference>
<evidence type="ECO:0000256" key="1">
    <source>
        <dbReference type="ARBA" id="ARBA00009437"/>
    </source>
</evidence>
<dbReference type="EMBL" id="JABZGT010000003">
    <property type="protein sequence ID" value="MBF4808663.1"/>
    <property type="molecule type" value="Genomic_DNA"/>
</dbReference>
<dbReference type="SUPFAM" id="SSF53850">
    <property type="entry name" value="Periplasmic binding protein-like II"/>
    <property type="match status" value="1"/>
</dbReference>
<dbReference type="Gene3D" id="1.10.10.10">
    <property type="entry name" value="Winged helix-like DNA-binding domain superfamily/Winged helix DNA-binding domain"/>
    <property type="match status" value="1"/>
</dbReference>
<feature type="domain" description="HTH lysR-type" evidence="5">
    <location>
        <begin position="3"/>
        <end position="60"/>
    </location>
</feature>
<dbReference type="Pfam" id="PF00126">
    <property type="entry name" value="HTH_1"/>
    <property type="match status" value="1"/>
</dbReference>
<dbReference type="GO" id="GO:0003677">
    <property type="term" value="F:DNA binding"/>
    <property type="evidence" value="ECO:0007669"/>
    <property type="project" value="UniProtKB-KW"/>
</dbReference>
<accession>A0A930W2M4</accession>
<dbReference type="PRINTS" id="PR00039">
    <property type="entry name" value="HTHLYSR"/>
</dbReference>
<dbReference type="Gene3D" id="3.40.190.290">
    <property type="match status" value="1"/>
</dbReference>
<dbReference type="Proteomes" id="UP000772566">
    <property type="component" value="Unassembled WGS sequence"/>
</dbReference>
<sequence length="282" mass="31545">METNLHKFQAFTSAAYHSSFTVAAEELGCTQSSISRMVASLEKEWDVRLFNRHGGYVSLTPEGKTLLPVAEEVCQAYSKLSNQVNRVSAIEMGNLIIAAPSSFLSRALPGHLKKYMTDHPNIKVEVIECTYGEALRLISKGKVDISFTMTRATEQGFTSTLFDHDEVIVVSQKGHYEKDLETIPVKRLIEEPFIVDIETAPLLQKQLKNARMTFASSDSFTIMSMVESGLGVSLLPLEATKGTNFDIDVHHLETPVHRNVFITHRVKGEMSRTTEEFLKYLG</sequence>
<keyword evidence="3" id="KW-0238">DNA-binding</keyword>
<protein>
    <submittedName>
        <fullName evidence="6">LysR family transcriptional regulator</fullName>
    </submittedName>
</protein>
<dbReference type="InterPro" id="IPR050950">
    <property type="entry name" value="HTH-type_LysR_regulators"/>
</dbReference>
<keyword evidence="2" id="KW-0805">Transcription regulation</keyword>
<name>A0A930W2M4_9ACTN</name>
<keyword evidence="4" id="KW-0804">Transcription</keyword>
<dbReference type="AlphaFoldDB" id="A0A930W2M4"/>
<dbReference type="PROSITE" id="PS50931">
    <property type="entry name" value="HTH_LYSR"/>
    <property type="match status" value="1"/>
</dbReference>
<proteinExistence type="inferred from homology"/>
<dbReference type="CDD" id="cd05466">
    <property type="entry name" value="PBP2_LTTR_substrate"/>
    <property type="match status" value="1"/>
</dbReference>
<dbReference type="Pfam" id="PF03466">
    <property type="entry name" value="LysR_substrate"/>
    <property type="match status" value="1"/>
</dbReference>
<evidence type="ECO:0000256" key="2">
    <source>
        <dbReference type="ARBA" id="ARBA00023015"/>
    </source>
</evidence>
<dbReference type="FunFam" id="1.10.10.10:FF:000001">
    <property type="entry name" value="LysR family transcriptional regulator"/>
    <property type="match status" value="1"/>
</dbReference>
<dbReference type="PANTHER" id="PTHR30419">
    <property type="entry name" value="HTH-TYPE TRANSCRIPTIONAL REGULATOR YBHD"/>
    <property type="match status" value="1"/>
</dbReference>
<evidence type="ECO:0000256" key="4">
    <source>
        <dbReference type="ARBA" id="ARBA00023163"/>
    </source>
</evidence>
<dbReference type="PANTHER" id="PTHR30419:SF30">
    <property type="entry name" value="LYSR FAMILY TRANSCRIPTIONAL REGULATOR"/>
    <property type="match status" value="1"/>
</dbReference>
<dbReference type="InterPro" id="IPR036390">
    <property type="entry name" value="WH_DNA-bd_sf"/>
</dbReference>
<evidence type="ECO:0000259" key="5">
    <source>
        <dbReference type="PROSITE" id="PS50931"/>
    </source>
</evidence>
<dbReference type="InterPro" id="IPR036388">
    <property type="entry name" value="WH-like_DNA-bd_sf"/>
</dbReference>
<dbReference type="GO" id="GO:0003700">
    <property type="term" value="F:DNA-binding transcription factor activity"/>
    <property type="evidence" value="ECO:0007669"/>
    <property type="project" value="InterPro"/>
</dbReference>
<dbReference type="SUPFAM" id="SSF46785">
    <property type="entry name" value="Winged helix' DNA-binding domain"/>
    <property type="match status" value="1"/>
</dbReference>
<evidence type="ECO:0000313" key="7">
    <source>
        <dbReference type="Proteomes" id="UP000772566"/>
    </source>
</evidence>
<comment type="caution">
    <text evidence="6">The sequence shown here is derived from an EMBL/GenBank/DDBJ whole genome shotgun (WGS) entry which is preliminary data.</text>
</comment>
<comment type="similarity">
    <text evidence="1">Belongs to the LysR transcriptional regulatory family.</text>
</comment>
<dbReference type="InterPro" id="IPR000847">
    <property type="entry name" value="LysR_HTH_N"/>
</dbReference>
<dbReference type="InterPro" id="IPR005119">
    <property type="entry name" value="LysR_subst-bd"/>
</dbReference>
<gene>
    <name evidence="6" type="ORF">HXK23_00295</name>
</gene>
<evidence type="ECO:0000313" key="6">
    <source>
        <dbReference type="EMBL" id="MBF4808663.1"/>
    </source>
</evidence>
<evidence type="ECO:0000256" key="3">
    <source>
        <dbReference type="ARBA" id="ARBA00023125"/>
    </source>
</evidence>